<dbReference type="VEuPathDB" id="VectorBase:ACUA012544"/>
<protein>
    <submittedName>
        <fullName evidence="1">Uncharacterized protein</fullName>
    </submittedName>
</protein>
<reference evidence="2" key="1">
    <citation type="submission" date="2013-09" db="EMBL/GenBank/DDBJ databases">
        <title>The Genome Sequence of Anopheles culicifacies species A.</title>
        <authorList>
            <consortium name="The Broad Institute Genomics Platform"/>
            <person name="Neafsey D.E."/>
            <person name="Besansky N."/>
            <person name="Howell P."/>
            <person name="Walton C."/>
            <person name="Young S.K."/>
            <person name="Zeng Q."/>
            <person name="Gargeya S."/>
            <person name="Fitzgerald M."/>
            <person name="Haas B."/>
            <person name="Abouelleil A."/>
            <person name="Allen A.W."/>
            <person name="Alvarado L."/>
            <person name="Arachchi H.M."/>
            <person name="Berlin A.M."/>
            <person name="Chapman S.B."/>
            <person name="Gainer-Dewar J."/>
            <person name="Goldberg J."/>
            <person name="Griggs A."/>
            <person name="Gujja S."/>
            <person name="Hansen M."/>
            <person name="Howarth C."/>
            <person name="Imamovic A."/>
            <person name="Ireland A."/>
            <person name="Larimer J."/>
            <person name="McCowan C."/>
            <person name="Murphy C."/>
            <person name="Pearson M."/>
            <person name="Poon T.W."/>
            <person name="Priest M."/>
            <person name="Roberts A."/>
            <person name="Saif S."/>
            <person name="Shea T."/>
            <person name="Sisk P."/>
            <person name="Sykes S."/>
            <person name="Wortman J."/>
            <person name="Nusbaum C."/>
            <person name="Birren B."/>
        </authorList>
    </citation>
    <scope>NUCLEOTIDE SEQUENCE [LARGE SCALE GENOMIC DNA]</scope>
    <source>
        <strain evidence="2">A-37</strain>
    </source>
</reference>
<dbReference type="Proteomes" id="UP000075883">
    <property type="component" value="Unassembled WGS sequence"/>
</dbReference>
<organism evidence="1 2">
    <name type="scientific">Anopheles culicifacies</name>
    <dbReference type="NCBI Taxonomy" id="139723"/>
    <lineage>
        <taxon>Eukaryota</taxon>
        <taxon>Metazoa</taxon>
        <taxon>Ecdysozoa</taxon>
        <taxon>Arthropoda</taxon>
        <taxon>Hexapoda</taxon>
        <taxon>Insecta</taxon>
        <taxon>Pterygota</taxon>
        <taxon>Neoptera</taxon>
        <taxon>Endopterygota</taxon>
        <taxon>Diptera</taxon>
        <taxon>Nematocera</taxon>
        <taxon>Culicoidea</taxon>
        <taxon>Culicidae</taxon>
        <taxon>Anophelinae</taxon>
        <taxon>Anopheles</taxon>
        <taxon>culicifacies species complex</taxon>
    </lineage>
</organism>
<evidence type="ECO:0000313" key="1">
    <source>
        <dbReference type="EnsemblMetazoa" id="ACUA012544-PA"/>
    </source>
</evidence>
<evidence type="ECO:0000313" key="2">
    <source>
        <dbReference type="Proteomes" id="UP000075883"/>
    </source>
</evidence>
<dbReference type="EnsemblMetazoa" id="ACUA012544-RA">
    <property type="protein sequence ID" value="ACUA012544-PA"/>
    <property type="gene ID" value="ACUA012544"/>
</dbReference>
<dbReference type="Pfam" id="PF14223">
    <property type="entry name" value="Retrotran_gag_2"/>
    <property type="match status" value="1"/>
</dbReference>
<accession>A0A182M962</accession>
<keyword evidence="2" id="KW-1185">Reference proteome</keyword>
<dbReference type="AlphaFoldDB" id="A0A182M962"/>
<sequence>MKDKLSRAAGWIFLGCEDHITHHFGKDDTPLQIWEVLRKTFAETGQWLHLQAVMTLSHTYRADCDSNDEYVGRMMEAWRRCTEVGIKFEDNIVALFMIGNLGPQYESFRQSLIGSGQTITVDRVKAGLLELTPLQSQVADTAYYSGPRPSKEPPKKHKSQIKCFKCGKL</sequence>
<proteinExistence type="predicted"/>
<name>A0A182M962_9DIPT</name>
<dbReference type="EMBL" id="AXCM01018547">
    <property type="status" value="NOT_ANNOTATED_CDS"/>
    <property type="molecule type" value="Genomic_DNA"/>
</dbReference>
<reference evidence="1" key="2">
    <citation type="submission" date="2020-05" db="UniProtKB">
        <authorList>
            <consortium name="EnsemblMetazoa"/>
        </authorList>
    </citation>
    <scope>IDENTIFICATION</scope>
    <source>
        <strain evidence="1">A-37</strain>
    </source>
</reference>